<organism evidence="1">
    <name type="scientific">marine sediment metagenome</name>
    <dbReference type="NCBI Taxonomy" id="412755"/>
    <lineage>
        <taxon>unclassified sequences</taxon>
        <taxon>metagenomes</taxon>
        <taxon>ecological metagenomes</taxon>
    </lineage>
</organism>
<dbReference type="AlphaFoldDB" id="X0XPY7"/>
<gene>
    <name evidence="1" type="ORF">S01H1_80111</name>
</gene>
<dbReference type="EMBL" id="BARS01054064">
    <property type="protein sequence ID" value="GAG45244.1"/>
    <property type="molecule type" value="Genomic_DNA"/>
</dbReference>
<sequence>AWVSGGQELIRELVDIEGELFPALLGLVGGVRQALGPAGDLEEMARLDGETEHRALALFEEIGALDTALSPWPAPGNEWAALMIQQMLAAASGQGRVYDPRAGLRQFKRGQTSGAY</sequence>
<evidence type="ECO:0000313" key="1">
    <source>
        <dbReference type="EMBL" id="GAG45244.1"/>
    </source>
</evidence>
<comment type="caution">
    <text evidence="1">The sequence shown here is derived from an EMBL/GenBank/DDBJ whole genome shotgun (WGS) entry which is preliminary data.</text>
</comment>
<proteinExistence type="predicted"/>
<accession>X0XPY7</accession>
<name>X0XPY7_9ZZZZ</name>
<reference evidence="1" key="1">
    <citation type="journal article" date="2014" name="Front. Microbiol.">
        <title>High frequency of phylogenetically diverse reductive dehalogenase-homologous genes in deep subseafloor sedimentary metagenomes.</title>
        <authorList>
            <person name="Kawai M."/>
            <person name="Futagami T."/>
            <person name="Toyoda A."/>
            <person name="Takaki Y."/>
            <person name="Nishi S."/>
            <person name="Hori S."/>
            <person name="Arai W."/>
            <person name="Tsubouchi T."/>
            <person name="Morono Y."/>
            <person name="Uchiyama I."/>
            <person name="Ito T."/>
            <person name="Fujiyama A."/>
            <person name="Inagaki F."/>
            <person name="Takami H."/>
        </authorList>
    </citation>
    <scope>NUCLEOTIDE SEQUENCE</scope>
    <source>
        <strain evidence="1">Expedition CK06-06</strain>
    </source>
</reference>
<protein>
    <submittedName>
        <fullName evidence="1">Uncharacterized protein</fullName>
    </submittedName>
</protein>
<feature type="non-terminal residue" evidence="1">
    <location>
        <position position="1"/>
    </location>
</feature>